<evidence type="ECO:0000313" key="3">
    <source>
        <dbReference type="Proteomes" id="UP000178372"/>
    </source>
</evidence>
<accession>A0A1F7GBL0</accession>
<proteinExistence type="predicted"/>
<protein>
    <recommendedName>
        <fullName evidence="4">Type II toxin-antitoxin system mRNA interferase toxin, RelE/StbE family</fullName>
    </recommendedName>
</protein>
<dbReference type="NCBIfam" id="TIGR02385">
    <property type="entry name" value="RelE_StbE"/>
    <property type="match status" value="1"/>
</dbReference>
<dbReference type="AlphaFoldDB" id="A0A1F7GBL0"/>
<dbReference type="Gene3D" id="3.30.2310.20">
    <property type="entry name" value="RelE-like"/>
    <property type="match status" value="1"/>
</dbReference>
<reference evidence="2 3" key="1">
    <citation type="journal article" date="2016" name="Nat. Commun.">
        <title>Thousands of microbial genomes shed light on interconnected biogeochemical processes in an aquifer system.</title>
        <authorList>
            <person name="Anantharaman K."/>
            <person name="Brown C.T."/>
            <person name="Hug L.A."/>
            <person name="Sharon I."/>
            <person name="Castelle C.J."/>
            <person name="Probst A.J."/>
            <person name="Thomas B.C."/>
            <person name="Singh A."/>
            <person name="Wilkins M.J."/>
            <person name="Karaoz U."/>
            <person name="Brodie E.L."/>
            <person name="Williams K.H."/>
            <person name="Hubbard S.S."/>
            <person name="Banfield J.F."/>
        </authorList>
    </citation>
    <scope>NUCLEOTIDE SEQUENCE [LARGE SCALE GENOMIC DNA]</scope>
</reference>
<dbReference type="SUPFAM" id="SSF143011">
    <property type="entry name" value="RelE-like"/>
    <property type="match status" value="1"/>
</dbReference>
<evidence type="ECO:0000256" key="1">
    <source>
        <dbReference type="ARBA" id="ARBA00022649"/>
    </source>
</evidence>
<dbReference type="InterPro" id="IPR007712">
    <property type="entry name" value="RelE/ParE_toxin"/>
</dbReference>
<dbReference type="Pfam" id="PF15738">
    <property type="entry name" value="YafQ_toxin"/>
    <property type="match status" value="1"/>
</dbReference>
<evidence type="ECO:0008006" key="4">
    <source>
        <dbReference type="Google" id="ProtNLM"/>
    </source>
</evidence>
<organism evidence="2 3">
    <name type="scientific">Candidatus Roizmanbacteria bacterium RIFCSPHIGHO2_01_FULL_39_12b</name>
    <dbReference type="NCBI Taxonomy" id="1802030"/>
    <lineage>
        <taxon>Bacteria</taxon>
        <taxon>Candidatus Roizmaniibacteriota</taxon>
    </lineage>
</organism>
<dbReference type="InterPro" id="IPR004386">
    <property type="entry name" value="Toxin_YafQ-like"/>
</dbReference>
<dbReference type="InterPro" id="IPR035093">
    <property type="entry name" value="RelE/ParE_toxin_dom_sf"/>
</dbReference>
<name>A0A1F7GBL0_9BACT</name>
<gene>
    <name evidence="2" type="ORF">A2690_02855</name>
</gene>
<keyword evidence="1" id="KW-1277">Toxin-antitoxin system</keyword>
<dbReference type="Proteomes" id="UP000178372">
    <property type="component" value="Unassembled WGS sequence"/>
</dbReference>
<dbReference type="EMBL" id="MFZF01000018">
    <property type="protein sequence ID" value="OGK16298.1"/>
    <property type="molecule type" value="Genomic_DNA"/>
</dbReference>
<evidence type="ECO:0000313" key="2">
    <source>
        <dbReference type="EMBL" id="OGK16298.1"/>
    </source>
</evidence>
<sequence length="86" mass="10103">MQINFSKAFGKMYEKAPQKIQTAFDKRFDLFKQDPRNLLLHNHKLIGAHQGKRSINITGDWRAVYKESEDNTIVFVHLGIHSQLYE</sequence>
<comment type="caution">
    <text evidence="2">The sequence shown here is derived from an EMBL/GenBank/DDBJ whole genome shotgun (WGS) entry which is preliminary data.</text>
</comment>